<sequence>MRHTPLLTAISHCSPLPIFASAPTSREFRLLSPRRSSLKSHCNLFYRLIVAVSTSLVFPLTVESIILLFPFVSLLSLTHLIAFLFPYLTFYSLSSPFSHLDFYFNFRHFYGI</sequence>
<dbReference type="EMBL" id="KL142424">
    <property type="protein sequence ID" value="KDR66389.1"/>
    <property type="molecule type" value="Genomic_DNA"/>
</dbReference>
<proteinExistence type="predicted"/>
<protein>
    <submittedName>
        <fullName evidence="2">Uncharacterized protein</fullName>
    </submittedName>
</protein>
<accession>A0A067SF76</accession>
<feature type="transmembrane region" description="Helical" evidence="1">
    <location>
        <begin position="44"/>
        <end position="62"/>
    </location>
</feature>
<name>A0A067SF76_GALM3</name>
<keyword evidence="1" id="KW-0812">Transmembrane</keyword>
<organism evidence="2 3">
    <name type="scientific">Galerina marginata (strain CBS 339.88)</name>
    <dbReference type="NCBI Taxonomy" id="685588"/>
    <lineage>
        <taxon>Eukaryota</taxon>
        <taxon>Fungi</taxon>
        <taxon>Dikarya</taxon>
        <taxon>Basidiomycota</taxon>
        <taxon>Agaricomycotina</taxon>
        <taxon>Agaricomycetes</taxon>
        <taxon>Agaricomycetidae</taxon>
        <taxon>Agaricales</taxon>
        <taxon>Agaricineae</taxon>
        <taxon>Strophariaceae</taxon>
        <taxon>Galerina</taxon>
    </lineage>
</organism>
<dbReference type="AlphaFoldDB" id="A0A067SF76"/>
<dbReference type="HOGENOM" id="CLU_2146063_0_0_1"/>
<reference evidence="3" key="1">
    <citation type="journal article" date="2014" name="Proc. Natl. Acad. Sci. U.S.A.">
        <title>Extensive sampling of basidiomycete genomes demonstrates inadequacy of the white-rot/brown-rot paradigm for wood decay fungi.</title>
        <authorList>
            <person name="Riley R."/>
            <person name="Salamov A.A."/>
            <person name="Brown D.W."/>
            <person name="Nagy L.G."/>
            <person name="Floudas D."/>
            <person name="Held B.W."/>
            <person name="Levasseur A."/>
            <person name="Lombard V."/>
            <person name="Morin E."/>
            <person name="Otillar R."/>
            <person name="Lindquist E.A."/>
            <person name="Sun H."/>
            <person name="LaButti K.M."/>
            <person name="Schmutz J."/>
            <person name="Jabbour D."/>
            <person name="Luo H."/>
            <person name="Baker S.E."/>
            <person name="Pisabarro A.G."/>
            <person name="Walton J.D."/>
            <person name="Blanchette R.A."/>
            <person name="Henrissat B."/>
            <person name="Martin F."/>
            <person name="Cullen D."/>
            <person name="Hibbett D.S."/>
            <person name="Grigoriev I.V."/>
        </authorList>
    </citation>
    <scope>NUCLEOTIDE SEQUENCE [LARGE SCALE GENOMIC DNA]</scope>
    <source>
        <strain evidence="3">CBS 339.88</strain>
    </source>
</reference>
<gene>
    <name evidence="2" type="ORF">GALMADRAFT_1159681</name>
</gene>
<feature type="transmembrane region" description="Helical" evidence="1">
    <location>
        <begin position="67"/>
        <end position="88"/>
    </location>
</feature>
<evidence type="ECO:0000313" key="2">
    <source>
        <dbReference type="EMBL" id="KDR66389.1"/>
    </source>
</evidence>
<dbReference type="Proteomes" id="UP000027222">
    <property type="component" value="Unassembled WGS sequence"/>
</dbReference>
<keyword evidence="1" id="KW-0472">Membrane</keyword>
<keyword evidence="3" id="KW-1185">Reference proteome</keyword>
<keyword evidence="1" id="KW-1133">Transmembrane helix</keyword>
<evidence type="ECO:0000256" key="1">
    <source>
        <dbReference type="SAM" id="Phobius"/>
    </source>
</evidence>
<evidence type="ECO:0000313" key="3">
    <source>
        <dbReference type="Proteomes" id="UP000027222"/>
    </source>
</evidence>